<protein>
    <recommendedName>
        <fullName evidence="5">Oxygen tolerance</fullName>
    </recommendedName>
</protein>
<organism evidence="3 4">
    <name type="scientific">Algoriphagus faecimaris</name>
    <dbReference type="NCBI Taxonomy" id="686796"/>
    <lineage>
        <taxon>Bacteria</taxon>
        <taxon>Pseudomonadati</taxon>
        <taxon>Bacteroidota</taxon>
        <taxon>Cytophagia</taxon>
        <taxon>Cytophagales</taxon>
        <taxon>Cyclobacteriaceae</taxon>
        <taxon>Algoriphagus</taxon>
    </lineage>
</organism>
<evidence type="ECO:0000313" key="4">
    <source>
        <dbReference type="Proteomes" id="UP000199060"/>
    </source>
</evidence>
<keyword evidence="1" id="KW-0472">Membrane</keyword>
<dbReference type="AlphaFoldDB" id="A0A1G6SH17"/>
<sequence length="299" mass="34807">MGKIWLFILFLLPISPLFAQQEVSVDAYFTQDSAKLGERVGYVLKANYPSNKQLTFPDTTFDFSPFVLLEKKTFISSTTEGITQDSTIYFLSNFSLDPSSYLTLPVFELSRYDSITHFPLEAELKLKLTLDSIPEQLVFKENNVYQPIEKRWNWILLGLSILAFLVFVGILYWLFADRVKRFWHKNSLKKQWSRFEKEWTKSTIKLETEKTTQAGDELLGLWKGYLEQLTGLPVKEWTASEIGVKLNDPKVFSSLRSVEILIYAGKTGEYQEANNYLLEFARTKYQEKLIQLKHDRATK</sequence>
<keyword evidence="4" id="KW-1185">Reference proteome</keyword>
<feature type="chain" id="PRO_5011540092" description="Oxygen tolerance" evidence="2">
    <location>
        <begin position="20"/>
        <end position="299"/>
    </location>
</feature>
<evidence type="ECO:0000256" key="2">
    <source>
        <dbReference type="SAM" id="SignalP"/>
    </source>
</evidence>
<proteinExistence type="predicted"/>
<feature type="signal peptide" evidence="2">
    <location>
        <begin position="1"/>
        <end position="19"/>
    </location>
</feature>
<evidence type="ECO:0008006" key="5">
    <source>
        <dbReference type="Google" id="ProtNLM"/>
    </source>
</evidence>
<gene>
    <name evidence="3" type="ORF">SAMN04488104_101713</name>
</gene>
<evidence type="ECO:0000256" key="1">
    <source>
        <dbReference type="SAM" id="Phobius"/>
    </source>
</evidence>
<accession>A0A1G6SH17</accession>
<reference evidence="4" key="1">
    <citation type="submission" date="2016-10" db="EMBL/GenBank/DDBJ databases">
        <authorList>
            <person name="Varghese N."/>
            <person name="Submissions S."/>
        </authorList>
    </citation>
    <scope>NUCLEOTIDE SEQUENCE [LARGE SCALE GENOMIC DNA]</scope>
    <source>
        <strain evidence="4">DSM 23095</strain>
    </source>
</reference>
<keyword evidence="2" id="KW-0732">Signal</keyword>
<keyword evidence="1" id="KW-0812">Transmembrane</keyword>
<dbReference type="STRING" id="686796.SAMN04488104_101713"/>
<dbReference type="EMBL" id="FNAC01000017">
    <property type="protein sequence ID" value="SDD16168.1"/>
    <property type="molecule type" value="Genomic_DNA"/>
</dbReference>
<dbReference type="RefSeq" id="WP_087939229.1">
    <property type="nucleotide sequence ID" value="NZ_FNAC01000017.1"/>
</dbReference>
<feature type="transmembrane region" description="Helical" evidence="1">
    <location>
        <begin position="152"/>
        <end position="175"/>
    </location>
</feature>
<name>A0A1G6SH17_9BACT</name>
<dbReference type="OrthoDB" id="848790at2"/>
<dbReference type="Proteomes" id="UP000199060">
    <property type="component" value="Unassembled WGS sequence"/>
</dbReference>
<evidence type="ECO:0000313" key="3">
    <source>
        <dbReference type="EMBL" id="SDD16168.1"/>
    </source>
</evidence>
<keyword evidence="1" id="KW-1133">Transmembrane helix</keyword>